<dbReference type="InterPro" id="IPR050563">
    <property type="entry name" value="4-hydroxybenzoyl-CoA_TE"/>
</dbReference>
<dbReference type="InterPro" id="IPR029069">
    <property type="entry name" value="HotDog_dom_sf"/>
</dbReference>
<dbReference type="AlphaFoldDB" id="A0AAU7BS29"/>
<dbReference type="CDD" id="cd00586">
    <property type="entry name" value="4HBT"/>
    <property type="match status" value="1"/>
</dbReference>
<evidence type="ECO:0000256" key="1">
    <source>
        <dbReference type="ARBA" id="ARBA00005953"/>
    </source>
</evidence>
<dbReference type="EC" id="3.1.2.-" evidence="3"/>
<evidence type="ECO:0000256" key="2">
    <source>
        <dbReference type="ARBA" id="ARBA00022801"/>
    </source>
</evidence>
<sequence length="162" mass="19052">MYIKAFDIRWNDLDANKHLGNSTYVEYMSDTRMSFLMSHGLSLDVINNFGLGPIVMYEHVYYFKEIELDDKIKVSLEVSGMSEDGRFIKMEHNFYNELGKNLANAEMLFSWMDLETRRFGRISNEFLQKIEGFPRTKNFKILTKEDTKNLIKKPIDLPDSVL</sequence>
<dbReference type="Pfam" id="PF13279">
    <property type="entry name" value="4HBT_2"/>
    <property type="match status" value="1"/>
</dbReference>
<proteinExistence type="inferred from homology"/>
<dbReference type="GO" id="GO:0047617">
    <property type="term" value="F:fatty acyl-CoA hydrolase activity"/>
    <property type="evidence" value="ECO:0007669"/>
    <property type="project" value="TreeGrafter"/>
</dbReference>
<dbReference type="Gene3D" id="3.10.129.10">
    <property type="entry name" value="Hotdog Thioesterase"/>
    <property type="match status" value="1"/>
</dbReference>
<dbReference type="PANTHER" id="PTHR31793">
    <property type="entry name" value="4-HYDROXYBENZOYL-COA THIOESTERASE FAMILY MEMBER"/>
    <property type="match status" value="1"/>
</dbReference>
<gene>
    <name evidence="3" type="ORF">ABGB03_14925</name>
</gene>
<dbReference type="PANTHER" id="PTHR31793:SF27">
    <property type="entry name" value="NOVEL THIOESTERASE SUPERFAMILY DOMAIN AND SAPOSIN A-TYPE DOMAIN CONTAINING PROTEIN (0610012H03RIK)"/>
    <property type="match status" value="1"/>
</dbReference>
<reference evidence="3" key="1">
    <citation type="submission" date="2024-05" db="EMBL/GenBank/DDBJ databases">
        <title>Pontimicrobium maritimus sp. nov., isolated form sea water.</title>
        <authorList>
            <person name="Muhammad N."/>
            <person name="Vuong T.Q."/>
            <person name="Han H.L."/>
            <person name="Kim S.-G."/>
        </authorList>
    </citation>
    <scope>NUCLEOTIDE SEQUENCE</scope>
    <source>
        <strain evidence="3">SW4</strain>
    </source>
</reference>
<comment type="similarity">
    <text evidence="1">Belongs to the 4-hydroxybenzoyl-CoA thioesterase family.</text>
</comment>
<dbReference type="RefSeq" id="WP_347923463.1">
    <property type="nucleotide sequence ID" value="NZ_CP157199.1"/>
</dbReference>
<protein>
    <submittedName>
        <fullName evidence="3">Acyl-CoA thioesterase</fullName>
        <ecNumber evidence="3">3.1.2.-</ecNumber>
    </submittedName>
</protein>
<dbReference type="EMBL" id="CP157199">
    <property type="protein sequence ID" value="XBG61144.1"/>
    <property type="molecule type" value="Genomic_DNA"/>
</dbReference>
<name>A0AAU7BS29_9FLAO</name>
<dbReference type="SUPFAM" id="SSF54637">
    <property type="entry name" value="Thioesterase/thiol ester dehydrase-isomerase"/>
    <property type="match status" value="1"/>
</dbReference>
<keyword evidence="2 3" id="KW-0378">Hydrolase</keyword>
<accession>A0AAU7BS29</accession>
<evidence type="ECO:0000313" key="3">
    <source>
        <dbReference type="EMBL" id="XBG61144.1"/>
    </source>
</evidence>
<organism evidence="3">
    <name type="scientific">Pontimicrobium sp. SW4</name>
    <dbReference type="NCBI Taxonomy" id="3153519"/>
    <lineage>
        <taxon>Bacteria</taxon>
        <taxon>Pseudomonadati</taxon>
        <taxon>Bacteroidota</taxon>
        <taxon>Flavobacteriia</taxon>
        <taxon>Flavobacteriales</taxon>
        <taxon>Flavobacteriaceae</taxon>
        <taxon>Pontimicrobium</taxon>
    </lineage>
</organism>